<dbReference type="EMBL" id="CP122566">
    <property type="protein sequence ID" value="WGH92608.1"/>
    <property type="molecule type" value="Genomic_DNA"/>
</dbReference>
<dbReference type="InterPro" id="IPR052898">
    <property type="entry name" value="ACAD10-like"/>
</dbReference>
<dbReference type="Proteomes" id="UP001224674">
    <property type="component" value="Chromosome"/>
</dbReference>
<keyword evidence="3" id="KW-1185">Reference proteome</keyword>
<evidence type="ECO:0000313" key="2">
    <source>
        <dbReference type="EMBL" id="WGH92608.1"/>
    </source>
</evidence>
<dbReference type="RefSeq" id="WP_122548995.1">
    <property type="nucleotide sequence ID" value="NZ_CP122566.1"/>
</dbReference>
<gene>
    <name evidence="2" type="ORF">QDX21_09915</name>
</gene>
<dbReference type="CDD" id="cd05154">
    <property type="entry name" value="ACAD10_11_N-like"/>
    <property type="match status" value="1"/>
</dbReference>
<dbReference type="InterPro" id="IPR041726">
    <property type="entry name" value="ACAD10_11_N"/>
</dbReference>
<proteinExistence type="predicted"/>
<accession>A0AAJ6DEH3</accession>
<dbReference type="SUPFAM" id="SSF56112">
    <property type="entry name" value="Protein kinase-like (PK-like)"/>
    <property type="match status" value="1"/>
</dbReference>
<dbReference type="InterPro" id="IPR002575">
    <property type="entry name" value="Aminoglycoside_PTrfase"/>
</dbReference>
<evidence type="ECO:0000313" key="3">
    <source>
        <dbReference type="Proteomes" id="UP001224674"/>
    </source>
</evidence>
<sequence length="358" mass="39387">MSEPDNSTGHAAPGEDLPGLSLAAVRTYLDDHHPGLVDPEGQLSADLITGGKSNITYRVTDGRSTWALRRPPIGHVLATAHDMSREYRVISALTPTSFPVPNAVTLCEDTEVLGAPFYLMDFIDGTTYRYARQLEPIGAERTRKISERILDTLVDLHAIDPAEVGLQDFGKPANYLQRQVSRWKKQLDASLSRDIPEFEQLHRRLESQIPEHSEVSIVHGDFRLDNTLIGATGTDHQDEVLAVLDWEMATLGDPLADLALTVVYNALATRGGQGAESVSDVALAPGFISQDELLQRYAERSQRDLDQIDFYLGLGAFKLAVIMEGIHYRYLQGKTVGEGFDKVGELGPAVLAYGLEHL</sequence>
<dbReference type="AlphaFoldDB" id="A0AAJ6DEH3"/>
<name>A0AAJ6DEH3_9MICC</name>
<reference evidence="2 3" key="1">
    <citation type="submission" date="2023-03" db="EMBL/GenBank/DDBJ databases">
        <title>Complete genome sequences of several Auritidibacter ignavus strains isolated from ear infections.</title>
        <authorList>
            <person name="Baehr T."/>
            <person name="Baumhoegger A.M."/>
        </authorList>
    </citation>
    <scope>NUCLEOTIDE SEQUENCE [LARGE SCALE GENOMIC DNA]</scope>
    <source>
        <strain evidence="2 3">BABAE-6</strain>
    </source>
</reference>
<dbReference type="PANTHER" id="PTHR47829">
    <property type="entry name" value="HYDROLASE, PUTATIVE (AFU_ORTHOLOGUE AFUA_1G12880)-RELATED"/>
    <property type="match status" value="1"/>
</dbReference>
<evidence type="ECO:0000259" key="1">
    <source>
        <dbReference type="Pfam" id="PF01636"/>
    </source>
</evidence>
<dbReference type="Gene3D" id="3.30.200.20">
    <property type="entry name" value="Phosphorylase Kinase, domain 1"/>
    <property type="match status" value="1"/>
</dbReference>
<dbReference type="PANTHER" id="PTHR47829:SF1">
    <property type="entry name" value="HAD FAMILY PHOSPHATASE"/>
    <property type="match status" value="1"/>
</dbReference>
<dbReference type="InterPro" id="IPR011009">
    <property type="entry name" value="Kinase-like_dom_sf"/>
</dbReference>
<feature type="domain" description="Aminoglycoside phosphotransferase" evidence="1">
    <location>
        <begin position="48"/>
        <end position="265"/>
    </location>
</feature>
<organism evidence="2 3">
    <name type="scientific">Auritidibacter ignavus</name>
    <dbReference type="NCBI Taxonomy" id="678932"/>
    <lineage>
        <taxon>Bacteria</taxon>
        <taxon>Bacillati</taxon>
        <taxon>Actinomycetota</taxon>
        <taxon>Actinomycetes</taxon>
        <taxon>Micrococcales</taxon>
        <taxon>Micrococcaceae</taxon>
        <taxon>Auritidibacter</taxon>
    </lineage>
</organism>
<dbReference type="Pfam" id="PF01636">
    <property type="entry name" value="APH"/>
    <property type="match status" value="1"/>
</dbReference>
<protein>
    <submittedName>
        <fullName evidence="2">Phosphotransferase family protein</fullName>
    </submittedName>
</protein>
<dbReference type="Gene3D" id="3.90.1200.10">
    <property type="match status" value="1"/>
</dbReference>